<dbReference type="InterPro" id="IPR004875">
    <property type="entry name" value="DDE_SF_endonuclease_dom"/>
</dbReference>
<keyword evidence="3" id="KW-1185">Reference proteome</keyword>
<dbReference type="Pfam" id="PF03184">
    <property type="entry name" value="DDE_1"/>
    <property type="match status" value="1"/>
</dbReference>
<dbReference type="EMBL" id="NBNE01015737">
    <property type="protein sequence ID" value="OWY93626.1"/>
    <property type="molecule type" value="Genomic_DNA"/>
</dbReference>
<comment type="caution">
    <text evidence="2">The sequence shown here is derived from an EMBL/GenBank/DDBJ whole genome shotgun (WGS) entry which is preliminary data.</text>
</comment>
<sequence length="269" mass="29944">MKKKGAVSIEHMVQRIANRYGFTSQKPQVVKKSYENLEESKALFAIEFWKNYNSYWGGGVLNVDETVIMFDVPPIKAWAGRGRKDSARILGANKHAGRMTAVRTVRDNDKVVKNYLFSSSFVAYLVAASSRMNLTSTWTAISTHVKKMHGWIVRKLLKFEIDDPSVLIVDNFECHVSEEGQGVVADGANAMVVPFPPNSMAVCQPLDVGVMGPLKAKIRNSSGRSIGGTAKETRHRAINSTIVVWNSLKSRTIIRSFKKAIPKFPEMPV</sequence>
<dbReference type="GO" id="GO:0003676">
    <property type="term" value="F:nucleic acid binding"/>
    <property type="evidence" value="ECO:0007669"/>
    <property type="project" value="InterPro"/>
</dbReference>
<evidence type="ECO:0000259" key="1">
    <source>
        <dbReference type="Pfam" id="PF03184"/>
    </source>
</evidence>
<accession>A0A225UM61</accession>
<dbReference type="Proteomes" id="UP000198211">
    <property type="component" value="Unassembled WGS sequence"/>
</dbReference>
<organism evidence="2 3">
    <name type="scientific">Phytophthora megakarya</name>
    <dbReference type="NCBI Taxonomy" id="4795"/>
    <lineage>
        <taxon>Eukaryota</taxon>
        <taxon>Sar</taxon>
        <taxon>Stramenopiles</taxon>
        <taxon>Oomycota</taxon>
        <taxon>Peronosporomycetes</taxon>
        <taxon>Peronosporales</taxon>
        <taxon>Peronosporaceae</taxon>
        <taxon>Phytophthora</taxon>
    </lineage>
</organism>
<name>A0A225UM61_9STRA</name>
<reference evidence="3" key="1">
    <citation type="submission" date="2017-03" db="EMBL/GenBank/DDBJ databases">
        <title>Phytopthora megakarya and P. palmivora, two closely related causual agents of cacao black pod achieved similar genome size and gene model numbers by different mechanisms.</title>
        <authorList>
            <person name="Ali S."/>
            <person name="Shao J."/>
            <person name="Larry D.J."/>
            <person name="Kronmiller B."/>
            <person name="Shen D."/>
            <person name="Strem M.D."/>
            <person name="Melnick R.L."/>
            <person name="Guiltinan M.J."/>
            <person name="Tyler B.M."/>
            <person name="Meinhardt L.W."/>
            <person name="Bailey B.A."/>
        </authorList>
    </citation>
    <scope>NUCLEOTIDE SEQUENCE [LARGE SCALE GENOMIC DNA]</scope>
    <source>
        <strain evidence="3">zdho120</strain>
    </source>
</reference>
<evidence type="ECO:0000313" key="3">
    <source>
        <dbReference type="Proteomes" id="UP000198211"/>
    </source>
</evidence>
<dbReference type="AlphaFoldDB" id="A0A225UM61"/>
<dbReference type="OrthoDB" id="127176at2759"/>
<proteinExistence type="predicted"/>
<evidence type="ECO:0000313" key="2">
    <source>
        <dbReference type="EMBL" id="OWY93626.1"/>
    </source>
</evidence>
<protein>
    <recommendedName>
        <fullName evidence="1">DDE-1 domain-containing protein</fullName>
    </recommendedName>
</protein>
<feature type="domain" description="DDE-1" evidence="1">
    <location>
        <begin position="148"/>
        <end position="257"/>
    </location>
</feature>
<gene>
    <name evidence="2" type="ORF">PHMEG_00036906</name>
</gene>